<evidence type="ECO:0000313" key="2">
    <source>
        <dbReference type="Proteomes" id="UP000272778"/>
    </source>
</evidence>
<dbReference type="AlphaFoldDB" id="A0A3N6NUS4"/>
<dbReference type="InterPro" id="IPR008727">
    <property type="entry name" value="PAAR_motif"/>
</dbReference>
<organism evidence="1 2">
    <name type="scientific">Paraburkholderia dinghuensis</name>
    <dbReference type="NCBI Taxonomy" id="2305225"/>
    <lineage>
        <taxon>Bacteria</taxon>
        <taxon>Pseudomonadati</taxon>
        <taxon>Pseudomonadota</taxon>
        <taxon>Betaproteobacteria</taxon>
        <taxon>Burkholderiales</taxon>
        <taxon>Burkholderiaceae</taxon>
        <taxon>Paraburkholderia</taxon>
    </lineage>
</organism>
<gene>
    <name evidence="1" type="ORF">D1Y85_19400</name>
</gene>
<dbReference type="OrthoDB" id="8594232at2"/>
<proteinExistence type="predicted"/>
<dbReference type="Proteomes" id="UP000272778">
    <property type="component" value="Unassembled WGS sequence"/>
</dbReference>
<sequence>MKRSRLKKGDKSSVGGIVTEGIPFMSHEGTELTFLGASVNCPACKSTGHIVPIGPRLSSNFMGKQPALEGDLCACKCAPKPVMIASQSVMFESYEAHHLASMGYDAAGNPLPTEKFFDEQFQLLDTHTGKPLANVEYAIKRASGNLEHGVTDANGYTHRLAKTSEAEGVNIFCSGAEYA</sequence>
<dbReference type="CDD" id="cd14744">
    <property type="entry name" value="PAAR_CT_2"/>
    <property type="match status" value="1"/>
</dbReference>
<keyword evidence="2" id="KW-1185">Reference proteome</keyword>
<accession>A0A3N6NUS4</accession>
<name>A0A3N6NUS4_9BURK</name>
<reference evidence="1 2" key="1">
    <citation type="submission" date="2018-11" db="EMBL/GenBank/DDBJ databases">
        <title>Paraburkholderia sp. DHOA04, isolated from soil.</title>
        <authorList>
            <person name="Gao Z.-H."/>
            <person name="Qiu L.-H."/>
            <person name="Fu J.-C."/>
        </authorList>
    </citation>
    <scope>NUCLEOTIDE SEQUENCE [LARGE SCALE GENOMIC DNA]</scope>
    <source>
        <strain evidence="1 2">DHOA04</strain>
    </source>
</reference>
<dbReference type="EMBL" id="RQIS01000014">
    <property type="protein sequence ID" value="RQH04253.1"/>
    <property type="molecule type" value="Genomic_DNA"/>
</dbReference>
<dbReference type="Pfam" id="PF05488">
    <property type="entry name" value="PAAR_motif"/>
    <property type="match status" value="1"/>
</dbReference>
<protein>
    <submittedName>
        <fullName evidence="1">PAAR domain-containing protein</fullName>
    </submittedName>
</protein>
<comment type="caution">
    <text evidence="1">The sequence shown here is derived from an EMBL/GenBank/DDBJ whole genome shotgun (WGS) entry which is preliminary data.</text>
</comment>
<evidence type="ECO:0000313" key="1">
    <source>
        <dbReference type="EMBL" id="RQH04253.1"/>
    </source>
</evidence>